<accession>A0AAV4Q1Z1</accession>
<reference evidence="1 2" key="1">
    <citation type="submission" date="2021-06" db="EMBL/GenBank/DDBJ databases">
        <title>Caerostris extrusa draft genome.</title>
        <authorList>
            <person name="Kono N."/>
            <person name="Arakawa K."/>
        </authorList>
    </citation>
    <scope>NUCLEOTIDE SEQUENCE [LARGE SCALE GENOMIC DNA]</scope>
</reference>
<proteinExistence type="predicted"/>
<gene>
    <name evidence="1" type="ORF">CEXT_353001</name>
</gene>
<evidence type="ECO:0000313" key="2">
    <source>
        <dbReference type="Proteomes" id="UP001054945"/>
    </source>
</evidence>
<organism evidence="1 2">
    <name type="scientific">Caerostris extrusa</name>
    <name type="common">Bark spider</name>
    <name type="synonym">Caerostris bankana</name>
    <dbReference type="NCBI Taxonomy" id="172846"/>
    <lineage>
        <taxon>Eukaryota</taxon>
        <taxon>Metazoa</taxon>
        <taxon>Ecdysozoa</taxon>
        <taxon>Arthropoda</taxon>
        <taxon>Chelicerata</taxon>
        <taxon>Arachnida</taxon>
        <taxon>Araneae</taxon>
        <taxon>Araneomorphae</taxon>
        <taxon>Entelegynae</taxon>
        <taxon>Araneoidea</taxon>
        <taxon>Araneidae</taxon>
        <taxon>Caerostris</taxon>
    </lineage>
</organism>
<dbReference type="AlphaFoldDB" id="A0AAV4Q1Z1"/>
<protein>
    <submittedName>
        <fullName evidence="1">Uncharacterized protein</fullName>
    </submittedName>
</protein>
<sequence>MIPSALRLLMGWGDNYFIISWWLLQKLQSPPVAEGRAVMTGLSLLFIYVCRLLDCLRLWTKMRQGSLMDCGPGKLKFTCLSTDLMKGPSPPSKPPAFF</sequence>
<evidence type="ECO:0000313" key="1">
    <source>
        <dbReference type="EMBL" id="GIY03322.1"/>
    </source>
</evidence>
<name>A0AAV4Q1Z1_CAEEX</name>
<comment type="caution">
    <text evidence="1">The sequence shown here is derived from an EMBL/GenBank/DDBJ whole genome shotgun (WGS) entry which is preliminary data.</text>
</comment>
<dbReference type="EMBL" id="BPLR01005566">
    <property type="protein sequence ID" value="GIY03322.1"/>
    <property type="molecule type" value="Genomic_DNA"/>
</dbReference>
<keyword evidence="2" id="KW-1185">Reference proteome</keyword>
<dbReference type="Proteomes" id="UP001054945">
    <property type="component" value="Unassembled WGS sequence"/>
</dbReference>